<feature type="region of interest" description="Disordered" evidence="1">
    <location>
        <begin position="31"/>
        <end position="52"/>
    </location>
</feature>
<evidence type="ECO:0000313" key="2">
    <source>
        <dbReference type="EMBL" id="KAH9294551.1"/>
    </source>
</evidence>
<comment type="caution">
    <text evidence="2">The sequence shown here is derived from an EMBL/GenBank/DDBJ whole genome shotgun (WGS) entry which is preliminary data.</text>
</comment>
<dbReference type="EMBL" id="JAHRHJ020000022">
    <property type="protein sequence ID" value="KAH9294551.1"/>
    <property type="molecule type" value="Genomic_DNA"/>
</dbReference>
<reference evidence="2 3" key="1">
    <citation type="journal article" date="2021" name="Nat. Plants">
        <title>The Taxus genome provides insights into paclitaxel biosynthesis.</title>
        <authorList>
            <person name="Xiong X."/>
            <person name="Gou J."/>
            <person name="Liao Q."/>
            <person name="Li Y."/>
            <person name="Zhou Q."/>
            <person name="Bi G."/>
            <person name="Li C."/>
            <person name="Du R."/>
            <person name="Wang X."/>
            <person name="Sun T."/>
            <person name="Guo L."/>
            <person name="Liang H."/>
            <person name="Lu P."/>
            <person name="Wu Y."/>
            <person name="Zhang Z."/>
            <person name="Ro D.K."/>
            <person name="Shang Y."/>
            <person name="Huang S."/>
            <person name="Yan J."/>
        </authorList>
    </citation>
    <scope>NUCLEOTIDE SEQUENCE [LARGE SCALE GENOMIC DNA]</scope>
    <source>
        <strain evidence="2">Ta-2019</strain>
    </source>
</reference>
<dbReference type="Proteomes" id="UP000824469">
    <property type="component" value="Unassembled WGS sequence"/>
</dbReference>
<protein>
    <submittedName>
        <fullName evidence="2">Uncharacterized protein</fullName>
    </submittedName>
</protein>
<feature type="non-terminal residue" evidence="2">
    <location>
        <position position="1"/>
    </location>
</feature>
<evidence type="ECO:0000313" key="3">
    <source>
        <dbReference type="Proteomes" id="UP000824469"/>
    </source>
</evidence>
<keyword evidence="3" id="KW-1185">Reference proteome</keyword>
<sequence length="52" mass="6103">SIIKNLNNNEYFTPDKDGGFRRIPTNAMEMTIPHPNQEVPYHDQTPPYRTDQ</sequence>
<name>A0AA38FAC8_TAXCH</name>
<proteinExistence type="predicted"/>
<organism evidence="2 3">
    <name type="scientific">Taxus chinensis</name>
    <name type="common">Chinese yew</name>
    <name type="synonym">Taxus wallichiana var. chinensis</name>
    <dbReference type="NCBI Taxonomy" id="29808"/>
    <lineage>
        <taxon>Eukaryota</taxon>
        <taxon>Viridiplantae</taxon>
        <taxon>Streptophyta</taxon>
        <taxon>Embryophyta</taxon>
        <taxon>Tracheophyta</taxon>
        <taxon>Spermatophyta</taxon>
        <taxon>Pinopsida</taxon>
        <taxon>Pinidae</taxon>
        <taxon>Conifers II</taxon>
        <taxon>Cupressales</taxon>
        <taxon>Taxaceae</taxon>
        <taxon>Taxus</taxon>
    </lineage>
</organism>
<dbReference type="AlphaFoldDB" id="A0AA38FAC8"/>
<feature type="non-terminal residue" evidence="2">
    <location>
        <position position="52"/>
    </location>
</feature>
<accession>A0AA38FAC8</accession>
<evidence type="ECO:0000256" key="1">
    <source>
        <dbReference type="SAM" id="MobiDB-lite"/>
    </source>
</evidence>
<gene>
    <name evidence="2" type="ORF">KI387_040243</name>
</gene>